<dbReference type="Pfam" id="PF11233">
    <property type="entry name" value="DUF3035"/>
    <property type="match status" value="1"/>
</dbReference>
<keyword evidence="1" id="KW-0732">Signal</keyword>
<organism evidence="2 3">
    <name type="scientific">Loktanella fryxellensis</name>
    <dbReference type="NCBI Taxonomy" id="245187"/>
    <lineage>
        <taxon>Bacteria</taxon>
        <taxon>Pseudomonadati</taxon>
        <taxon>Pseudomonadota</taxon>
        <taxon>Alphaproteobacteria</taxon>
        <taxon>Rhodobacterales</taxon>
        <taxon>Roseobacteraceae</taxon>
        <taxon>Loktanella</taxon>
    </lineage>
</organism>
<proteinExistence type="predicted"/>
<feature type="chain" id="PRO_5011657265" description="Lipoprotein-attachment site-containing protein" evidence="1">
    <location>
        <begin position="23"/>
        <end position="74"/>
    </location>
</feature>
<dbReference type="RefSeq" id="WP_177174554.1">
    <property type="nucleotide sequence ID" value="NZ_FOCI01000002.1"/>
</dbReference>
<dbReference type="EMBL" id="FOCI01000002">
    <property type="protein sequence ID" value="SEM61687.1"/>
    <property type="molecule type" value="Genomic_DNA"/>
</dbReference>
<gene>
    <name evidence="2" type="ORF">SAMN04488003_102127</name>
</gene>
<evidence type="ECO:0008006" key="4">
    <source>
        <dbReference type="Google" id="ProtNLM"/>
    </source>
</evidence>
<protein>
    <recommendedName>
        <fullName evidence="4">Lipoprotein-attachment site-containing protein</fullName>
    </recommendedName>
</protein>
<dbReference type="STRING" id="245187.SAMN04488003_102127"/>
<name>A0A1H7ZWJ8_9RHOB</name>
<dbReference type="AlphaFoldDB" id="A0A1H7ZWJ8"/>
<evidence type="ECO:0000256" key="1">
    <source>
        <dbReference type="SAM" id="SignalP"/>
    </source>
</evidence>
<sequence length="74" mass="7258">MQRIMIGLAACAALAGCGNRSAGDSGPDEFAVQTARPLIYPATNALPVPTPGGTNPADPNPRAQAIAALNGTGG</sequence>
<evidence type="ECO:0000313" key="2">
    <source>
        <dbReference type="EMBL" id="SEM61687.1"/>
    </source>
</evidence>
<reference evidence="2 3" key="1">
    <citation type="submission" date="2016-10" db="EMBL/GenBank/DDBJ databases">
        <authorList>
            <person name="de Groot N.N."/>
        </authorList>
    </citation>
    <scope>NUCLEOTIDE SEQUENCE [LARGE SCALE GENOMIC DNA]</scope>
    <source>
        <strain evidence="2 3">DSM 16213</strain>
    </source>
</reference>
<accession>A0A1H7ZWJ8</accession>
<dbReference type="InterPro" id="IPR021395">
    <property type="entry name" value="DUF3035"/>
</dbReference>
<keyword evidence="3" id="KW-1185">Reference proteome</keyword>
<dbReference type="Proteomes" id="UP000199585">
    <property type="component" value="Unassembled WGS sequence"/>
</dbReference>
<feature type="signal peptide" evidence="1">
    <location>
        <begin position="1"/>
        <end position="22"/>
    </location>
</feature>
<dbReference type="PROSITE" id="PS51257">
    <property type="entry name" value="PROKAR_LIPOPROTEIN"/>
    <property type="match status" value="1"/>
</dbReference>
<evidence type="ECO:0000313" key="3">
    <source>
        <dbReference type="Proteomes" id="UP000199585"/>
    </source>
</evidence>